<evidence type="ECO:0000313" key="2">
    <source>
        <dbReference type="Proteomes" id="UP000532373"/>
    </source>
</evidence>
<sequence>MVQRFRHDDDLVLARGRKHLTVPMRRLADAYQAIVESGRADEFVEACRQQGIQVRVLASAAAALSQAEGLTSGDQLFDGLRRSGHGWASTMAATPVASEAVKVSPATINFVKRFLARDGVAGLSPMARGVADCDECE</sequence>
<name>A0A8E1WLD5_9HYPH</name>
<protein>
    <submittedName>
        <fullName evidence="1">Uncharacterized protein</fullName>
    </submittedName>
</protein>
<accession>A0A8E1WLD5</accession>
<dbReference type="Proteomes" id="UP000532373">
    <property type="component" value="Unassembled WGS sequence"/>
</dbReference>
<gene>
    <name evidence="1" type="ORF">HNQ96_005470</name>
</gene>
<evidence type="ECO:0000313" key="1">
    <source>
        <dbReference type="EMBL" id="MBB6469580.1"/>
    </source>
</evidence>
<dbReference type="AlphaFoldDB" id="A0A8E1WLD5"/>
<reference evidence="1 2" key="1">
    <citation type="submission" date="2020-08" db="EMBL/GenBank/DDBJ databases">
        <title>Genomic Encyclopedia of Type Strains, Phase IV (KMG-IV): sequencing the most valuable type-strain genomes for metagenomic binning, comparative biology and taxonomic classification.</title>
        <authorList>
            <person name="Goeker M."/>
        </authorList>
    </citation>
    <scope>NUCLEOTIDE SEQUENCE [LARGE SCALE GENOMIC DNA]</scope>
    <source>
        <strain evidence="1 2">DSM 17454</strain>
    </source>
</reference>
<dbReference type="RefSeq" id="WP_184773085.1">
    <property type="nucleotide sequence ID" value="NZ_JACHGI010000017.1"/>
</dbReference>
<dbReference type="EMBL" id="JACHGI010000017">
    <property type="protein sequence ID" value="MBB6469580.1"/>
    <property type="molecule type" value="Genomic_DNA"/>
</dbReference>
<organism evidence="1 2">
    <name type="scientific">Aminobacter carboxidus</name>
    <dbReference type="NCBI Taxonomy" id="376165"/>
    <lineage>
        <taxon>Bacteria</taxon>
        <taxon>Pseudomonadati</taxon>
        <taxon>Pseudomonadota</taxon>
        <taxon>Alphaproteobacteria</taxon>
        <taxon>Hyphomicrobiales</taxon>
        <taxon>Phyllobacteriaceae</taxon>
        <taxon>Aminobacter</taxon>
    </lineage>
</organism>
<comment type="caution">
    <text evidence="1">The sequence shown here is derived from an EMBL/GenBank/DDBJ whole genome shotgun (WGS) entry which is preliminary data.</text>
</comment>
<proteinExistence type="predicted"/>